<protein>
    <recommendedName>
        <fullName evidence="7">Hydroxymethylpyrimidine/phosphomethylpyrimidine kinase</fullName>
        <ecNumber evidence="5">2.7.1.49</ecNumber>
        <ecNumber evidence="6">2.7.4.7</ecNumber>
    </recommendedName>
    <alternativeName>
        <fullName evidence="14">Hydroxymethylpyrimidine kinase</fullName>
    </alternativeName>
    <alternativeName>
        <fullName evidence="15">Hydroxymethylpyrimidine phosphate kinase</fullName>
    </alternativeName>
</protein>
<evidence type="ECO:0000256" key="4">
    <source>
        <dbReference type="ARBA" id="ARBA00009879"/>
    </source>
</evidence>
<dbReference type="GO" id="GO:0008902">
    <property type="term" value="F:hydroxymethylpyrimidine kinase activity"/>
    <property type="evidence" value="ECO:0007669"/>
    <property type="project" value="UniProtKB-EC"/>
</dbReference>
<evidence type="ECO:0000256" key="10">
    <source>
        <dbReference type="ARBA" id="ARBA00022777"/>
    </source>
</evidence>
<evidence type="ECO:0000256" key="6">
    <source>
        <dbReference type="ARBA" id="ARBA00012963"/>
    </source>
</evidence>
<accession>A0A6C0QXT1</accession>
<dbReference type="GO" id="GO:0005829">
    <property type="term" value="C:cytosol"/>
    <property type="evidence" value="ECO:0007669"/>
    <property type="project" value="TreeGrafter"/>
</dbReference>
<keyword evidence="10 18" id="KW-0418">Kinase</keyword>
<dbReference type="EC" id="2.7.4.7" evidence="6"/>
<comment type="pathway">
    <text evidence="3">Cofactor biosynthesis; thiamine diphosphate biosynthesis; 4-amino-2-methyl-5-diphosphomethylpyrimidine from 5-amino-1-(5-phospho-D-ribosyl)imidazole: step 3/3.</text>
</comment>
<keyword evidence="11" id="KW-0067">ATP-binding</keyword>
<dbReference type="EMBL" id="CP019717">
    <property type="protein sequence ID" value="QHZ53584.1"/>
    <property type="molecule type" value="Genomic_DNA"/>
</dbReference>
<keyword evidence="8 18" id="KW-0808">Transferase</keyword>
<dbReference type="InterPro" id="IPR029056">
    <property type="entry name" value="Ribokinase-like"/>
</dbReference>
<comment type="catalytic activity">
    <reaction evidence="2">
        <text>4-amino-2-methyl-5-(phosphooxymethyl)pyrimidine + ATP = 4-amino-2-methyl-5-(diphosphooxymethyl)pyrimidine + ADP</text>
        <dbReference type="Rhea" id="RHEA:19893"/>
        <dbReference type="ChEBI" id="CHEBI:30616"/>
        <dbReference type="ChEBI" id="CHEBI:57841"/>
        <dbReference type="ChEBI" id="CHEBI:58354"/>
        <dbReference type="ChEBI" id="CHEBI:456216"/>
        <dbReference type="EC" id="2.7.4.7"/>
    </reaction>
</comment>
<dbReference type="SUPFAM" id="SSF53613">
    <property type="entry name" value="Ribokinase-like"/>
    <property type="match status" value="1"/>
</dbReference>
<evidence type="ECO:0000256" key="5">
    <source>
        <dbReference type="ARBA" id="ARBA00012135"/>
    </source>
</evidence>
<dbReference type="CDD" id="cd01169">
    <property type="entry name" value="HMPP_kinase"/>
    <property type="match status" value="1"/>
</dbReference>
<evidence type="ECO:0000256" key="7">
    <source>
        <dbReference type="ARBA" id="ARBA00019161"/>
    </source>
</evidence>
<comment type="pathway">
    <text evidence="13">Cofactor biosynthesis; thiamine diphosphate biosynthesis; 4-amino-2-methyl-5-diphosphomethylpyrimidine from 5-amino-1-(5-phospho-D-ribosyl)imidazole: step 2/3.</text>
</comment>
<evidence type="ECO:0000256" key="13">
    <source>
        <dbReference type="ARBA" id="ARBA00037917"/>
    </source>
</evidence>
<proteinExistence type="inferred from homology"/>
<dbReference type="InterPro" id="IPR004399">
    <property type="entry name" value="HMP/HMP-P_kinase_dom"/>
</dbReference>
<evidence type="ECO:0000256" key="8">
    <source>
        <dbReference type="ARBA" id="ARBA00022679"/>
    </source>
</evidence>
<dbReference type="InterPro" id="IPR013749">
    <property type="entry name" value="PM/HMP-P_kinase-1"/>
</dbReference>
<evidence type="ECO:0000256" key="3">
    <source>
        <dbReference type="ARBA" id="ARBA00004769"/>
    </source>
</evidence>
<dbReference type="PANTHER" id="PTHR20858:SF17">
    <property type="entry name" value="HYDROXYMETHYLPYRIMIDINE_PHOSPHOMETHYLPYRIMIDINE KINASE THI20-RELATED"/>
    <property type="match status" value="1"/>
</dbReference>
<dbReference type="FunFam" id="3.40.1190.20:FF:000003">
    <property type="entry name" value="Phosphomethylpyrimidine kinase ThiD"/>
    <property type="match status" value="1"/>
</dbReference>
<evidence type="ECO:0000256" key="1">
    <source>
        <dbReference type="ARBA" id="ARBA00000151"/>
    </source>
</evidence>
<dbReference type="RefSeq" id="WP_024093201.1">
    <property type="nucleotide sequence ID" value="NZ_CP019717.1"/>
</dbReference>
<dbReference type="GO" id="GO:0008972">
    <property type="term" value="F:phosphomethylpyrimidine kinase activity"/>
    <property type="evidence" value="ECO:0007669"/>
    <property type="project" value="UniProtKB-EC"/>
</dbReference>
<organism evidence="18 19">
    <name type="scientific">Paenibacillus larvae subsp. larvae</name>
    <dbReference type="NCBI Taxonomy" id="147375"/>
    <lineage>
        <taxon>Bacteria</taxon>
        <taxon>Bacillati</taxon>
        <taxon>Bacillota</taxon>
        <taxon>Bacilli</taxon>
        <taxon>Bacillales</taxon>
        <taxon>Paenibacillaceae</taxon>
        <taxon>Paenibacillus</taxon>
    </lineage>
</organism>
<evidence type="ECO:0000313" key="18">
    <source>
        <dbReference type="EMBL" id="QHZ53584.1"/>
    </source>
</evidence>
<evidence type="ECO:0000256" key="9">
    <source>
        <dbReference type="ARBA" id="ARBA00022741"/>
    </source>
</evidence>
<dbReference type="GO" id="GO:0005524">
    <property type="term" value="F:ATP binding"/>
    <property type="evidence" value="ECO:0007669"/>
    <property type="project" value="UniProtKB-KW"/>
</dbReference>
<evidence type="ECO:0000256" key="14">
    <source>
        <dbReference type="ARBA" id="ARBA00042102"/>
    </source>
</evidence>
<dbReference type="EC" id="2.7.1.49" evidence="5"/>
<keyword evidence="12" id="KW-0784">Thiamine biosynthesis</keyword>
<dbReference type="Proteomes" id="UP000464330">
    <property type="component" value="Chromosome"/>
</dbReference>
<dbReference type="AlphaFoldDB" id="A0A6C0QXT1"/>
<evidence type="ECO:0000256" key="12">
    <source>
        <dbReference type="ARBA" id="ARBA00022977"/>
    </source>
</evidence>
<evidence type="ECO:0000256" key="11">
    <source>
        <dbReference type="ARBA" id="ARBA00022840"/>
    </source>
</evidence>
<keyword evidence="9" id="KW-0547">Nucleotide-binding</keyword>
<sequence>MKENKGKHGGPSPVPKVLTIATSDSGGGAGIQADLKTFQELQVYGMSVLAAITVQNTIGVKEVFSLPPELVRAQMQAIEEDLPPETVKLGMLPNSSIMETVSGALRDFGWSRIVLDPVMVAKGGAALMEKEAVKTLCTELIPLCFVITPNLSETAEIIGSDVRTMEQRKEAARRIHGMGARYVLIKGGHGEEQDSIDLLYDGSGFTDYACTRIVTRHNHGTGCTFASALAAGIAKGISPEEAIHAAKQFVQAALSIELGLGHGHGPTNHWAYARLKREHGLPEVKATARQNFEQGGGKNHASSGRLVT</sequence>
<dbReference type="Pfam" id="PF08543">
    <property type="entry name" value="Phos_pyr_kin"/>
    <property type="match status" value="1"/>
</dbReference>
<name>A0A6C0QXT1_9BACL</name>
<reference evidence="18 19" key="1">
    <citation type="journal article" date="2020" name="Int. J. Med. Microbiol.">
        <title>Discovery of Paenibacillus larvae ERIC V: Phenotypic and genomic comparison to genotypes ERIC I-IV reveal different inventories of virulence factors which correlate with epidemiological prevalences of American Foulbrood.</title>
        <authorList>
            <person name="Beims H."/>
            <person name="Bunk B."/>
            <person name="Erler S."/>
            <person name="Mohr K.I."/>
            <person name="Sproer C."/>
            <person name="Pradella S."/>
            <person name="Gunther G."/>
            <person name="Rohde M."/>
            <person name="von der Ohe W."/>
            <person name="Steinert M."/>
        </authorList>
    </citation>
    <scope>NUCLEOTIDE SEQUENCE [LARGE SCALE GENOMIC DNA]</scope>
    <source>
        <strain evidence="18">Eric_V</strain>
    </source>
</reference>
<evidence type="ECO:0000256" key="16">
    <source>
        <dbReference type="SAM" id="MobiDB-lite"/>
    </source>
</evidence>
<evidence type="ECO:0000313" key="19">
    <source>
        <dbReference type="Proteomes" id="UP000464330"/>
    </source>
</evidence>
<dbReference type="NCBIfam" id="TIGR00097">
    <property type="entry name" value="HMP-P_kinase"/>
    <property type="match status" value="1"/>
</dbReference>
<feature type="region of interest" description="Disordered" evidence="16">
    <location>
        <begin position="1"/>
        <end position="21"/>
    </location>
</feature>
<dbReference type="GO" id="GO:0009228">
    <property type="term" value="P:thiamine biosynthetic process"/>
    <property type="evidence" value="ECO:0007669"/>
    <property type="project" value="UniProtKB-KW"/>
</dbReference>
<dbReference type="Gene3D" id="3.40.1190.20">
    <property type="match status" value="1"/>
</dbReference>
<evidence type="ECO:0000256" key="15">
    <source>
        <dbReference type="ARBA" id="ARBA00043176"/>
    </source>
</evidence>
<comment type="catalytic activity">
    <reaction evidence="1">
        <text>4-amino-5-hydroxymethyl-2-methylpyrimidine + ATP = 4-amino-2-methyl-5-(phosphooxymethyl)pyrimidine + ADP + H(+)</text>
        <dbReference type="Rhea" id="RHEA:23096"/>
        <dbReference type="ChEBI" id="CHEBI:15378"/>
        <dbReference type="ChEBI" id="CHEBI:16892"/>
        <dbReference type="ChEBI" id="CHEBI:30616"/>
        <dbReference type="ChEBI" id="CHEBI:58354"/>
        <dbReference type="ChEBI" id="CHEBI:456216"/>
        <dbReference type="EC" id="2.7.1.49"/>
    </reaction>
</comment>
<comment type="similarity">
    <text evidence="4">Belongs to the ThiD family.</text>
</comment>
<evidence type="ECO:0000256" key="2">
    <source>
        <dbReference type="ARBA" id="ARBA00000565"/>
    </source>
</evidence>
<dbReference type="PANTHER" id="PTHR20858">
    <property type="entry name" value="PHOSPHOMETHYLPYRIMIDINE KINASE"/>
    <property type="match status" value="1"/>
</dbReference>
<feature type="domain" description="Pyridoxamine kinase/Phosphomethylpyrimidine kinase" evidence="17">
    <location>
        <begin position="24"/>
        <end position="268"/>
    </location>
</feature>
<evidence type="ECO:0000259" key="17">
    <source>
        <dbReference type="Pfam" id="PF08543"/>
    </source>
</evidence>
<gene>
    <name evidence="18" type="primary">thiD</name>
    <name evidence="18" type="ORF">ERICV_04540</name>
</gene>